<dbReference type="OrthoDB" id="3231688at2759"/>
<reference evidence="2" key="2">
    <citation type="journal article" date="2020" name="Nat. Commun.">
        <title>Large-scale genome sequencing of mycorrhizal fungi provides insights into the early evolution of symbiotic traits.</title>
        <authorList>
            <person name="Miyauchi S."/>
            <person name="Kiss E."/>
            <person name="Kuo A."/>
            <person name="Drula E."/>
            <person name="Kohler A."/>
            <person name="Sanchez-Garcia M."/>
            <person name="Morin E."/>
            <person name="Andreopoulos B."/>
            <person name="Barry K.W."/>
            <person name="Bonito G."/>
            <person name="Buee M."/>
            <person name="Carver A."/>
            <person name="Chen C."/>
            <person name="Cichocki N."/>
            <person name="Clum A."/>
            <person name="Culley D."/>
            <person name="Crous P.W."/>
            <person name="Fauchery L."/>
            <person name="Girlanda M."/>
            <person name="Hayes R.D."/>
            <person name="Keri Z."/>
            <person name="LaButti K."/>
            <person name="Lipzen A."/>
            <person name="Lombard V."/>
            <person name="Magnuson J."/>
            <person name="Maillard F."/>
            <person name="Murat C."/>
            <person name="Nolan M."/>
            <person name="Ohm R.A."/>
            <person name="Pangilinan J."/>
            <person name="Pereira M.F."/>
            <person name="Perotto S."/>
            <person name="Peter M."/>
            <person name="Pfister S."/>
            <person name="Riley R."/>
            <person name="Sitrit Y."/>
            <person name="Stielow J.B."/>
            <person name="Szollosi G."/>
            <person name="Zifcakova L."/>
            <person name="Stursova M."/>
            <person name="Spatafora J.W."/>
            <person name="Tedersoo L."/>
            <person name="Vaario L.M."/>
            <person name="Yamada A."/>
            <person name="Yan M."/>
            <person name="Wang P."/>
            <person name="Xu J."/>
            <person name="Bruns T."/>
            <person name="Baldrian P."/>
            <person name="Vilgalys R."/>
            <person name="Dunand C."/>
            <person name="Henrissat B."/>
            <person name="Grigoriev I.V."/>
            <person name="Hibbett D."/>
            <person name="Nagy L.G."/>
            <person name="Martin F.M."/>
        </authorList>
    </citation>
    <scope>NUCLEOTIDE SEQUENCE</scope>
    <source>
        <strain evidence="2">Prilba</strain>
    </source>
</reference>
<protein>
    <submittedName>
        <fullName evidence="2">Uncharacterized protein</fullName>
    </submittedName>
</protein>
<dbReference type="Proteomes" id="UP000759537">
    <property type="component" value="Unassembled WGS sequence"/>
</dbReference>
<evidence type="ECO:0000313" key="2">
    <source>
        <dbReference type="EMBL" id="KAF8486021.1"/>
    </source>
</evidence>
<dbReference type="AlphaFoldDB" id="A0A9P5N418"/>
<sequence>MVHFPSSRDAQTPQRRVLSNPAWPSPSAFMSVSPSSKAVPQTPRSGKKSRTTRSARASPYVIPNRMTPGRGGPMVLFTPKQFVAEKEARLRQGSGRAGSMGPPTQSNMMDTPTRAPRPTPLFPPNLRGRKSSSTLAPLPMRGTPVQGERPQDPMRPKVKLLRVLSKCHDDEMEKDVRWAVRDDGLNGRCEERDRSAKWNTLSQAVHNAWPDLRKWIMRHTPTSHSIEWYIGLERIGLGDECYIEDPDIANKHSSLERAGFYMSPRMYDAACELIQTFRSRPDDLGRLVSGGINPFFLIYAFADCDIPLPDNFSRQLLWKHLDAIIHAKCWRGLGSKLACAQPGSSSDGAHVPPKFVQKEEDPEGIAQRLRAFQQSGSLPAPEPDRGPVHQLCITMTEHRWVVKTPVGTVCYQAGDLDDNEFASFAVMDALTRVLSHCRGAIVEIFTNDARLLWGVYREPAGAWLVVRALCESYQVRLRAKWTDLRGLYDRDTAAPVPPRDRAIVDAAVAKLGMMKGNAVYKCMAHHLTTYS</sequence>
<feature type="compositionally biased region" description="Low complexity" evidence="1">
    <location>
        <begin position="25"/>
        <end position="36"/>
    </location>
</feature>
<organism evidence="2 3">
    <name type="scientific">Russula ochroleuca</name>
    <dbReference type="NCBI Taxonomy" id="152965"/>
    <lineage>
        <taxon>Eukaryota</taxon>
        <taxon>Fungi</taxon>
        <taxon>Dikarya</taxon>
        <taxon>Basidiomycota</taxon>
        <taxon>Agaricomycotina</taxon>
        <taxon>Agaricomycetes</taxon>
        <taxon>Russulales</taxon>
        <taxon>Russulaceae</taxon>
        <taxon>Russula</taxon>
    </lineage>
</organism>
<accession>A0A9P5N418</accession>
<feature type="region of interest" description="Disordered" evidence="1">
    <location>
        <begin position="92"/>
        <end position="153"/>
    </location>
</feature>
<evidence type="ECO:0000313" key="3">
    <source>
        <dbReference type="Proteomes" id="UP000759537"/>
    </source>
</evidence>
<feature type="region of interest" description="Disordered" evidence="1">
    <location>
        <begin position="1"/>
        <end position="73"/>
    </location>
</feature>
<evidence type="ECO:0000256" key="1">
    <source>
        <dbReference type="SAM" id="MobiDB-lite"/>
    </source>
</evidence>
<proteinExistence type="predicted"/>
<name>A0A9P5N418_9AGAM</name>
<dbReference type="EMBL" id="WHVB01000002">
    <property type="protein sequence ID" value="KAF8486021.1"/>
    <property type="molecule type" value="Genomic_DNA"/>
</dbReference>
<reference evidence="2" key="1">
    <citation type="submission" date="2019-10" db="EMBL/GenBank/DDBJ databases">
        <authorList>
            <consortium name="DOE Joint Genome Institute"/>
            <person name="Kuo A."/>
            <person name="Miyauchi S."/>
            <person name="Kiss E."/>
            <person name="Drula E."/>
            <person name="Kohler A."/>
            <person name="Sanchez-Garcia M."/>
            <person name="Andreopoulos B."/>
            <person name="Barry K.W."/>
            <person name="Bonito G."/>
            <person name="Buee M."/>
            <person name="Carver A."/>
            <person name="Chen C."/>
            <person name="Cichocki N."/>
            <person name="Clum A."/>
            <person name="Culley D."/>
            <person name="Crous P.W."/>
            <person name="Fauchery L."/>
            <person name="Girlanda M."/>
            <person name="Hayes R."/>
            <person name="Keri Z."/>
            <person name="LaButti K."/>
            <person name="Lipzen A."/>
            <person name="Lombard V."/>
            <person name="Magnuson J."/>
            <person name="Maillard F."/>
            <person name="Morin E."/>
            <person name="Murat C."/>
            <person name="Nolan M."/>
            <person name="Ohm R."/>
            <person name="Pangilinan J."/>
            <person name="Pereira M."/>
            <person name="Perotto S."/>
            <person name="Peter M."/>
            <person name="Riley R."/>
            <person name="Sitrit Y."/>
            <person name="Stielow B."/>
            <person name="Szollosi G."/>
            <person name="Zifcakova L."/>
            <person name="Stursova M."/>
            <person name="Spatafora J.W."/>
            <person name="Tedersoo L."/>
            <person name="Vaario L.-M."/>
            <person name="Yamada A."/>
            <person name="Yan M."/>
            <person name="Wang P."/>
            <person name="Xu J."/>
            <person name="Bruns T."/>
            <person name="Baldrian P."/>
            <person name="Vilgalys R."/>
            <person name="Henrissat B."/>
            <person name="Grigoriev I.V."/>
            <person name="Hibbett D."/>
            <person name="Nagy L.G."/>
            <person name="Martin F.M."/>
        </authorList>
    </citation>
    <scope>NUCLEOTIDE SEQUENCE</scope>
    <source>
        <strain evidence="2">Prilba</strain>
    </source>
</reference>
<keyword evidence="3" id="KW-1185">Reference proteome</keyword>
<comment type="caution">
    <text evidence="2">The sequence shown here is derived from an EMBL/GenBank/DDBJ whole genome shotgun (WGS) entry which is preliminary data.</text>
</comment>
<gene>
    <name evidence="2" type="ORF">DFH94DRAFT_842055</name>
</gene>